<dbReference type="PROSITE" id="PS51257">
    <property type="entry name" value="PROKAR_LIPOPROTEIN"/>
    <property type="match status" value="1"/>
</dbReference>
<feature type="domain" description="DUF306" evidence="2">
    <location>
        <begin position="29"/>
        <end position="135"/>
    </location>
</feature>
<proteinExistence type="predicted"/>
<evidence type="ECO:0000313" key="3">
    <source>
        <dbReference type="EMBL" id="MYM24218.1"/>
    </source>
</evidence>
<dbReference type="AlphaFoldDB" id="A0A6L8KDA2"/>
<protein>
    <submittedName>
        <fullName evidence="3">META domain-containing protein</fullName>
    </submittedName>
</protein>
<dbReference type="InterPro" id="IPR005184">
    <property type="entry name" value="DUF306_Meta_HslJ"/>
</dbReference>
<dbReference type="Gene3D" id="2.40.128.270">
    <property type="match status" value="1"/>
</dbReference>
<keyword evidence="4" id="KW-1185">Reference proteome</keyword>
<sequence length="147" mass="15777">MQAVFRRMLLLGLISLSACTVPQKPAATGLNGTSWTLVAYRPAGAGEIRPERADQYQLQFQADGRLAAQIDCNRGSGNWQTTPADAPQGGLRLGPLGLTRMMCPPGPLSARLPADLDAIESFRLTNGQLQLDLAGNTGSYLWQRAQP</sequence>
<evidence type="ECO:0000259" key="2">
    <source>
        <dbReference type="Pfam" id="PF03724"/>
    </source>
</evidence>
<accession>A0A6L8KDA2</accession>
<dbReference type="EMBL" id="WWCN01000010">
    <property type="protein sequence ID" value="MYM24218.1"/>
    <property type="molecule type" value="Genomic_DNA"/>
</dbReference>
<evidence type="ECO:0000256" key="1">
    <source>
        <dbReference type="SAM" id="SignalP"/>
    </source>
</evidence>
<reference evidence="3 4" key="1">
    <citation type="submission" date="2019-12" db="EMBL/GenBank/DDBJ databases">
        <title>Novel species isolated from a subtropical stream in China.</title>
        <authorList>
            <person name="Lu H."/>
        </authorList>
    </citation>
    <scope>NUCLEOTIDE SEQUENCE [LARGE SCALE GENOMIC DNA]</scope>
    <source>
        <strain evidence="3 4">FT135W</strain>
    </source>
</reference>
<comment type="caution">
    <text evidence="3">The sequence shown here is derived from an EMBL/GenBank/DDBJ whole genome shotgun (WGS) entry which is preliminary data.</text>
</comment>
<name>A0A6L8KDA2_9BURK</name>
<dbReference type="Proteomes" id="UP000479335">
    <property type="component" value="Unassembled WGS sequence"/>
</dbReference>
<organism evidence="3 4">
    <name type="scientific">Duganella flavida</name>
    <dbReference type="NCBI Taxonomy" id="2692175"/>
    <lineage>
        <taxon>Bacteria</taxon>
        <taxon>Pseudomonadati</taxon>
        <taxon>Pseudomonadota</taxon>
        <taxon>Betaproteobacteria</taxon>
        <taxon>Burkholderiales</taxon>
        <taxon>Oxalobacteraceae</taxon>
        <taxon>Telluria group</taxon>
        <taxon>Duganella</taxon>
    </lineage>
</organism>
<evidence type="ECO:0000313" key="4">
    <source>
        <dbReference type="Proteomes" id="UP000479335"/>
    </source>
</evidence>
<gene>
    <name evidence="3" type="ORF">GTP46_16345</name>
</gene>
<feature type="chain" id="PRO_5027112621" evidence="1">
    <location>
        <begin position="27"/>
        <end position="147"/>
    </location>
</feature>
<keyword evidence="1" id="KW-0732">Signal</keyword>
<dbReference type="InterPro" id="IPR038670">
    <property type="entry name" value="HslJ-like_sf"/>
</dbReference>
<dbReference type="RefSeq" id="WP_161007700.1">
    <property type="nucleotide sequence ID" value="NZ_WWCN01000010.1"/>
</dbReference>
<dbReference type="Pfam" id="PF03724">
    <property type="entry name" value="META"/>
    <property type="match status" value="1"/>
</dbReference>
<feature type="signal peptide" evidence="1">
    <location>
        <begin position="1"/>
        <end position="26"/>
    </location>
</feature>